<dbReference type="AlphaFoldDB" id="A0A1I2MWZ1"/>
<organism evidence="2 3">
    <name type="scientific">Actinopolymorpha cephalotaxi</name>
    <dbReference type="NCBI Taxonomy" id="504797"/>
    <lineage>
        <taxon>Bacteria</taxon>
        <taxon>Bacillati</taxon>
        <taxon>Actinomycetota</taxon>
        <taxon>Actinomycetes</taxon>
        <taxon>Propionibacteriales</taxon>
        <taxon>Actinopolymorphaceae</taxon>
        <taxon>Actinopolymorpha</taxon>
    </lineage>
</organism>
<sequence length="80" mass="8216">MLLLSGSDYSRTGGGTGRDGGVCTAPPGLLTGAGHGRQSSEVPTWRSERPDAERVPKVRIRRAAAMIHGAGGGTDSRMPA</sequence>
<accession>A0A1I2MWZ1</accession>
<feature type="compositionally biased region" description="Low complexity" evidence="1">
    <location>
        <begin position="1"/>
        <end position="11"/>
    </location>
</feature>
<proteinExistence type="predicted"/>
<dbReference type="STRING" id="504797.SAMN05421678_10384"/>
<dbReference type="Proteomes" id="UP000199052">
    <property type="component" value="Unassembled WGS sequence"/>
</dbReference>
<evidence type="ECO:0000313" key="2">
    <source>
        <dbReference type="EMBL" id="SFF95628.1"/>
    </source>
</evidence>
<evidence type="ECO:0000313" key="3">
    <source>
        <dbReference type="Proteomes" id="UP000199052"/>
    </source>
</evidence>
<dbReference type="EMBL" id="FOOI01000003">
    <property type="protein sequence ID" value="SFF95628.1"/>
    <property type="molecule type" value="Genomic_DNA"/>
</dbReference>
<feature type="compositionally biased region" description="Basic and acidic residues" evidence="1">
    <location>
        <begin position="46"/>
        <end position="56"/>
    </location>
</feature>
<protein>
    <submittedName>
        <fullName evidence="2">Uncharacterized protein</fullName>
    </submittedName>
</protein>
<evidence type="ECO:0000256" key="1">
    <source>
        <dbReference type="SAM" id="MobiDB-lite"/>
    </source>
</evidence>
<name>A0A1I2MWZ1_9ACTN</name>
<gene>
    <name evidence="2" type="ORF">SAMN05421678_10384</name>
</gene>
<reference evidence="2 3" key="1">
    <citation type="submission" date="2016-10" db="EMBL/GenBank/DDBJ databases">
        <authorList>
            <person name="de Groot N.N."/>
        </authorList>
    </citation>
    <scope>NUCLEOTIDE SEQUENCE [LARGE SCALE GENOMIC DNA]</scope>
    <source>
        <strain evidence="2 3">CPCC 202808</strain>
    </source>
</reference>
<feature type="region of interest" description="Disordered" evidence="1">
    <location>
        <begin position="1"/>
        <end position="57"/>
    </location>
</feature>